<proteinExistence type="predicted"/>
<dbReference type="AlphaFoldDB" id="K5D0F7"/>
<sequence>MTGHCNRLRPFQTYVKRTFRWKIRLQQIIPLAMIDHSLDQLQRL</sequence>
<evidence type="ECO:0000313" key="1">
    <source>
        <dbReference type="EMBL" id="EKJ99951.1"/>
    </source>
</evidence>
<organism evidence="1 2">
    <name type="scientific">Rhodopirellula baltica SH28</name>
    <dbReference type="NCBI Taxonomy" id="993517"/>
    <lineage>
        <taxon>Bacteria</taxon>
        <taxon>Pseudomonadati</taxon>
        <taxon>Planctomycetota</taxon>
        <taxon>Planctomycetia</taxon>
        <taxon>Pirellulales</taxon>
        <taxon>Pirellulaceae</taxon>
        <taxon>Rhodopirellula</taxon>
    </lineage>
</organism>
<dbReference type="EMBL" id="AMCW01000135">
    <property type="protein sequence ID" value="EKJ99951.1"/>
    <property type="molecule type" value="Genomic_DNA"/>
</dbReference>
<accession>K5D0F7</accession>
<name>K5D0F7_RHOBT</name>
<reference evidence="1 2" key="1">
    <citation type="journal article" date="2013" name="Mar. Genomics">
        <title>Expression of sulfatases in Rhodopirellula baltica and the diversity of sulfatases in the genus Rhodopirellula.</title>
        <authorList>
            <person name="Wegner C.E."/>
            <person name="Richter-Heitmann T."/>
            <person name="Klindworth A."/>
            <person name="Klockow C."/>
            <person name="Richter M."/>
            <person name="Achstetter T."/>
            <person name="Glockner F.O."/>
            <person name="Harder J."/>
        </authorList>
    </citation>
    <scope>NUCLEOTIDE SEQUENCE [LARGE SCALE GENOMIC DNA]</scope>
    <source>
        <strain evidence="1 2">SH28</strain>
    </source>
</reference>
<dbReference type="PATRIC" id="fig|993517.3.peg.5063"/>
<evidence type="ECO:0000313" key="2">
    <source>
        <dbReference type="Proteomes" id="UP000007993"/>
    </source>
</evidence>
<dbReference type="Proteomes" id="UP000007993">
    <property type="component" value="Unassembled WGS sequence"/>
</dbReference>
<gene>
    <name evidence="1" type="ORF">RBSH_04657</name>
</gene>
<comment type="caution">
    <text evidence="1">The sequence shown here is derived from an EMBL/GenBank/DDBJ whole genome shotgun (WGS) entry which is preliminary data.</text>
</comment>
<protein>
    <submittedName>
        <fullName evidence="1">Uncharacterized protein</fullName>
    </submittedName>
</protein>